<feature type="transmembrane region" description="Helical" evidence="2">
    <location>
        <begin position="28"/>
        <end position="49"/>
    </location>
</feature>
<feature type="region of interest" description="Disordered" evidence="1">
    <location>
        <begin position="72"/>
        <end position="128"/>
    </location>
</feature>
<keyword evidence="2" id="KW-1133">Transmembrane helix</keyword>
<keyword evidence="2" id="KW-0472">Membrane</keyword>
<feature type="region of interest" description="Disordered" evidence="1">
    <location>
        <begin position="1"/>
        <end position="25"/>
    </location>
</feature>
<feature type="region of interest" description="Disordered" evidence="1">
    <location>
        <begin position="158"/>
        <end position="186"/>
    </location>
</feature>
<accession>D9QMJ6</accession>
<evidence type="ECO:0000313" key="3">
    <source>
        <dbReference type="EMBL" id="ADL00166.1"/>
    </source>
</evidence>
<dbReference type="eggNOG" id="ENOG5032R7M">
    <property type="taxonomic scope" value="Bacteria"/>
</dbReference>
<keyword evidence="2" id="KW-0812">Transmembrane</keyword>
<evidence type="ECO:0000256" key="1">
    <source>
        <dbReference type="SAM" id="MobiDB-lite"/>
    </source>
</evidence>
<gene>
    <name evidence="3" type="ordered locus">Bresu_0852</name>
</gene>
<keyword evidence="4" id="KW-1185">Reference proteome</keyword>
<dbReference type="AlphaFoldDB" id="D9QMJ6"/>
<proteinExistence type="predicted"/>
<organism evidence="3 4">
    <name type="scientific">Brevundimonas subvibrioides (strain ATCC 15264 / DSM 4735 / LMG 14903 / NBRC 16000 / CB 81)</name>
    <name type="common">Caulobacter subvibrioides</name>
    <dbReference type="NCBI Taxonomy" id="633149"/>
    <lineage>
        <taxon>Bacteria</taxon>
        <taxon>Pseudomonadati</taxon>
        <taxon>Pseudomonadota</taxon>
        <taxon>Alphaproteobacteria</taxon>
        <taxon>Caulobacterales</taxon>
        <taxon>Caulobacteraceae</taxon>
        <taxon>Brevundimonas</taxon>
    </lineage>
</organism>
<reference evidence="4" key="1">
    <citation type="journal article" date="2011" name="J. Bacteriol.">
        <title>Genome sequences of eight morphologically diverse alphaproteobacteria.</title>
        <authorList>
            <consortium name="US DOE Joint Genome Institute"/>
            <person name="Brown P.J."/>
            <person name="Kysela D.T."/>
            <person name="Buechlein A."/>
            <person name="Hemmerich C."/>
            <person name="Brun Y.V."/>
        </authorList>
    </citation>
    <scope>NUCLEOTIDE SEQUENCE [LARGE SCALE GENOMIC DNA]</scope>
    <source>
        <strain evidence="4">ATCC 15264 / DSM 4735 / LMG 14903 / NBRC 16000 / CB 81</strain>
    </source>
</reference>
<evidence type="ECO:0000313" key="4">
    <source>
        <dbReference type="Proteomes" id="UP000002696"/>
    </source>
</evidence>
<dbReference type="PRINTS" id="PR01217">
    <property type="entry name" value="PRICHEXTENSN"/>
</dbReference>
<feature type="compositionally biased region" description="Polar residues" evidence="1">
    <location>
        <begin position="1"/>
        <end position="14"/>
    </location>
</feature>
<feature type="compositionally biased region" description="Gly residues" evidence="1">
    <location>
        <begin position="160"/>
        <end position="184"/>
    </location>
</feature>
<protein>
    <submittedName>
        <fullName evidence="3">Uncharacterized protein</fullName>
    </submittedName>
</protein>
<evidence type="ECO:0000256" key="2">
    <source>
        <dbReference type="SAM" id="Phobius"/>
    </source>
</evidence>
<dbReference type="EMBL" id="CP002102">
    <property type="protein sequence ID" value="ADL00166.1"/>
    <property type="molecule type" value="Genomic_DNA"/>
</dbReference>
<name>D9QMJ6_BRESC</name>
<dbReference type="InParanoid" id="D9QMJ6"/>
<feature type="compositionally biased region" description="Pro residues" evidence="1">
    <location>
        <begin position="102"/>
        <end position="127"/>
    </location>
</feature>
<dbReference type="Proteomes" id="UP000002696">
    <property type="component" value="Chromosome"/>
</dbReference>
<dbReference type="RefSeq" id="WP_013268269.1">
    <property type="nucleotide sequence ID" value="NC_014375.1"/>
</dbReference>
<feature type="compositionally biased region" description="Pro residues" evidence="1">
    <location>
        <begin position="72"/>
        <end position="87"/>
    </location>
</feature>
<dbReference type="BioCyc" id="BSUB633149:G1GM8-852-MONOMER"/>
<sequence>MPSGAENQTPNPENAPSVPSRRRRRDRAWATGAIVSALAHLALLLVLLATRPAPLIFSDPAPANVVQITLEPPPRPVIPPEPAPEPDPGSLSEPAAATVDPAPTPTPPRPTPPLPRPRPPRTPPPPQVERLVASVTPAPPASRAVGLTAGQLVGAAVAGSGSGDASGSGSGTGSGSGSGDGSGGQCDMIRRIQDAIREDADVVAAATRAQATLPSGARALLVWNGDWVQTPGEAGRGLAGVRQAIALEIAFAPAACRRQTVTGLVLLTLGDGGPRLALGTGRWRWSDLTGAG</sequence>
<dbReference type="HOGENOM" id="CLU_073045_0_0_5"/>
<dbReference type="KEGG" id="bsb:Bresu_0852"/>